<reference evidence="1" key="1">
    <citation type="submission" date="2022-11" db="EMBL/GenBank/DDBJ databases">
        <title>Role of the vibriolysin VemA secreted by the emergent pathogen Vibrio europaeus in the colonization of Manila clam mucus.</title>
        <authorList>
            <person name="Martinez C."/>
            <person name="Rodriguez S."/>
            <person name="Vences A."/>
            <person name="Barja J.L."/>
            <person name="Toranzo A.E."/>
            <person name="Dubert J."/>
        </authorList>
    </citation>
    <scope>NUCLEOTIDE SEQUENCE</scope>
    <source>
        <strain evidence="1">3454</strain>
    </source>
</reference>
<name>A0ABT5GN97_9VIBR</name>
<evidence type="ECO:0000313" key="1">
    <source>
        <dbReference type="EMBL" id="MDC5738574.1"/>
    </source>
</evidence>
<gene>
    <name evidence="1" type="ORF">OPW20_00775</name>
</gene>
<dbReference type="EMBL" id="JAPFIT010000005">
    <property type="protein sequence ID" value="MDC5738574.1"/>
    <property type="molecule type" value="Genomic_DNA"/>
</dbReference>
<dbReference type="RefSeq" id="WP_272236680.1">
    <property type="nucleotide sequence ID" value="NZ_JAPFIP010000009.1"/>
</dbReference>
<sequence>MSESETSKESRQERESDIPTYAYQVDRRYVGWDEFRKMTDEQ</sequence>
<protein>
    <submittedName>
        <fullName evidence="1">Uncharacterized protein</fullName>
    </submittedName>
</protein>
<dbReference type="Proteomes" id="UP001150001">
    <property type="component" value="Unassembled WGS sequence"/>
</dbReference>
<keyword evidence="2" id="KW-1185">Reference proteome</keyword>
<organism evidence="1 2">
    <name type="scientific">Vibrio europaeus</name>
    <dbReference type="NCBI Taxonomy" id="300876"/>
    <lineage>
        <taxon>Bacteria</taxon>
        <taxon>Pseudomonadati</taxon>
        <taxon>Pseudomonadota</taxon>
        <taxon>Gammaproteobacteria</taxon>
        <taxon>Vibrionales</taxon>
        <taxon>Vibrionaceae</taxon>
        <taxon>Vibrio</taxon>
        <taxon>Vibrio oreintalis group</taxon>
    </lineage>
</organism>
<accession>A0ABT5GN97</accession>
<proteinExistence type="predicted"/>
<comment type="caution">
    <text evidence="1">The sequence shown here is derived from an EMBL/GenBank/DDBJ whole genome shotgun (WGS) entry which is preliminary data.</text>
</comment>
<evidence type="ECO:0000313" key="2">
    <source>
        <dbReference type="Proteomes" id="UP001150001"/>
    </source>
</evidence>